<feature type="chain" id="PRO_5007828529" evidence="2">
    <location>
        <begin position="17"/>
        <end position="215"/>
    </location>
</feature>
<feature type="compositionally biased region" description="Polar residues" evidence="1">
    <location>
        <begin position="116"/>
        <end position="147"/>
    </location>
</feature>
<name>A0A161VE12_COLIC</name>
<keyword evidence="2" id="KW-0732">Signal</keyword>
<evidence type="ECO:0000313" key="3">
    <source>
        <dbReference type="EMBL" id="KZL69054.1"/>
    </source>
</evidence>
<gene>
    <name evidence="3" type="ORF">CI238_03075</name>
</gene>
<dbReference type="AlphaFoldDB" id="A0A161VE12"/>
<evidence type="ECO:0000256" key="2">
    <source>
        <dbReference type="SAM" id="SignalP"/>
    </source>
</evidence>
<sequence>MLLATPLLLLLALTAATPSPNPAPLPDDDTVCPEGTIACGPVCVLATQRCCNDPSTSEFWSCESTQTCGASRKDGCHNPPDKQRNSSPSWFPSPETSRPPATGSHLPGCAPADPATTVSSTETLARTTQTRLSSGDSPFSRPTSTGAGQPPTCFFEVPVVRRVPSEKKGAPCPTSLVSSDTPTEVPTKTGMAAGDRPWYAATVVVAAAGVVALLV</sequence>
<feature type="signal peptide" evidence="2">
    <location>
        <begin position="1"/>
        <end position="16"/>
    </location>
</feature>
<evidence type="ECO:0000313" key="4">
    <source>
        <dbReference type="Proteomes" id="UP000076584"/>
    </source>
</evidence>
<feature type="region of interest" description="Disordered" evidence="1">
    <location>
        <begin position="70"/>
        <end position="152"/>
    </location>
</feature>
<reference evidence="3 4" key="1">
    <citation type="submission" date="2015-06" db="EMBL/GenBank/DDBJ databases">
        <title>Survival trade-offs in plant roots during colonization by closely related pathogenic and mutualistic fungi.</title>
        <authorList>
            <person name="Hacquard S."/>
            <person name="Kracher B."/>
            <person name="Hiruma K."/>
            <person name="Weinman A."/>
            <person name="Muench P."/>
            <person name="Garrido Oter R."/>
            <person name="Ver Loren van Themaat E."/>
            <person name="Dallerey J.-F."/>
            <person name="Damm U."/>
            <person name="Henrissat B."/>
            <person name="Lespinet O."/>
            <person name="Thon M."/>
            <person name="Kemen E."/>
            <person name="McHardy A.C."/>
            <person name="Schulze-Lefert P."/>
            <person name="O'Connell R.J."/>
        </authorList>
    </citation>
    <scope>NUCLEOTIDE SEQUENCE [LARGE SCALE GENOMIC DNA]</scope>
    <source>
        <strain evidence="3 4">MAFF 238704</strain>
    </source>
</reference>
<feature type="region of interest" description="Disordered" evidence="1">
    <location>
        <begin position="165"/>
        <end position="185"/>
    </location>
</feature>
<protein>
    <submittedName>
        <fullName evidence="3">Uncharacterized protein</fullName>
    </submittedName>
</protein>
<feature type="compositionally biased region" description="Polar residues" evidence="1">
    <location>
        <begin position="85"/>
        <end position="96"/>
    </location>
</feature>
<keyword evidence="4" id="KW-1185">Reference proteome</keyword>
<evidence type="ECO:0000256" key="1">
    <source>
        <dbReference type="SAM" id="MobiDB-lite"/>
    </source>
</evidence>
<dbReference type="EMBL" id="LFIW01002494">
    <property type="protein sequence ID" value="KZL69054.1"/>
    <property type="molecule type" value="Genomic_DNA"/>
</dbReference>
<feature type="compositionally biased region" description="Polar residues" evidence="1">
    <location>
        <begin position="175"/>
        <end position="185"/>
    </location>
</feature>
<comment type="caution">
    <text evidence="3">The sequence shown here is derived from an EMBL/GenBank/DDBJ whole genome shotgun (WGS) entry which is preliminary data.</text>
</comment>
<feature type="compositionally biased region" description="Basic and acidic residues" evidence="1">
    <location>
        <begin position="71"/>
        <end position="84"/>
    </location>
</feature>
<organism evidence="3 4">
    <name type="scientific">Colletotrichum incanum</name>
    <name type="common">Soybean anthracnose fungus</name>
    <dbReference type="NCBI Taxonomy" id="1573173"/>
    <lineage>
        <taxon>Eukaryota</taxon>
        <taxon>Fungi</taxon>
        <taxon>Dikarya</taxon>
        <taxon>Ascomycota</taxon>
        <taxon>Pezizomycotina</taxon>
        <taxon>Sordariomycetes</taxon>
        <taxon>Hypocreomycetidae</taxon>
        <taxon>Glomerellales</taxon>
        <taxon>Glomerellaceae</taxon>
        <taxon>Colletotrichum</taxon>
        <taxon>Colletotrichum spaethianum species complex</taxon>
    </lineage>
</organism>
<accession>A0A161VE12</accession>
<dbReference type="Proteomes" id="UP000076584">
    <property type="component" value="Unassembled WGS sequence"/>
</dbReference>
<proteinExistence type="predicted"/>